<organism evidence="1 2">
    <name type="scientific">Necator americanus</name>
    <name type="common">Human hookworm</name>
    <dbReference type="NCBI Taxonomy" id="51031"/>
    <lineage>
        <taxon>Eukaryota</taxon>
        <taxon>Metazoa</taxon>
        <taxon>Ecdysozoa</taxon>
        <taxon>Nematoda</taxon>
        <taxon>Chromadorea</taxon>
        <taxon>Rhabditida</taxon>
        <taxon>Rhabditina</taxon>
        <taxon>Rhabditomorpha</taxon>
        <taxon>Strongyloidea</taxon>
        <taxon>Ancylostomatidae</taxon>
        <taxon>Bunostominae</taxon>
        <taxon>Necator</taxon>
    </lineage>
</organism>
<proteinExistence type="predicted"/>
<evidence type="ECO:0000313" key="2">
    <source>
        <dbReference type="Proteomes" id="UP001303046"/>
    </source>
</evidence>
<comment type="caution">
    <text evidence="1">The sequence shown here is derived from an EMBL/GenBank/DDBJ whole genome shotgun (WGS) entry which is preliminary data.</text>
</comment>
<gene>
    <name evidence="1" type="primary">Necator_chrII.g5804</name>
    <name evidence="1" type="ORF">RB195_018011</name>
</gene>
<evidence type="ECO:0000313" key="1">
    <source>
        <dbReference type="EMBL" id="KAK6734563.1"/>
    </source>
</evidence>
<sequence>MKTFKLQLDYVLTMNIPQSDIRKSRAVWDVASDSDHRQVLSGIELRLHKRNRRVPPQPKIDKAGVKDGKCRTNFRVCLFMLKYGLGRSFDADSFTKCTQDAARETLTVQMPRKNFAFASAETRFTYNSVCVALAISTKKAS</sequence>
<keyword evidence="2" id="KW-1185">Reference proteome</keyword>
<protein>
    <submittedName>
        <fullName evidence="1">Uncharacterized protein</fullName>
    </submittedName>
</protein>
<accession>A0ABR1C7S5</accession>
<dbReference type="Proteomes" id="UP001303046">
    <property type="component" value="Unassembled WGS sequence"/>
</dbReference>
<dbReference type="EMBL" id="JAVFWL010000002">
    <property type="protein sequence ID" value="KAK6734563.1"/>
    <property type="molecule type" value="Genomic_DNA"/>
</dbReference>
<reference evidence="1 2" key="1">
    <citation type="submission" date="2023-08" db="EMBL/GenBank/DDBJ databases">
        <title>A Necator americanus chromosomal reference genome.</title>
        <authorList>
            <person name="Ilik V."/>
            <person name="Petrzelkova K.J."/>
            <person name="Pardy F."/>
            <person name="Fuh T."/>
            <person name="Niatou-Singa F.S."/>
            <person name="Gouil Q."/>
            <person name="Baker L."/>
            <person name="Ritchie M.E."/>
            <person name="Jex A.R."/>
            <person name="Gazzola D."/>
            <person name="Li H."/>
            <person name="Toshio Fujiwara R."/>
            <person name="Zhan B."/>
            <person name="Aroian R.V."/>
            <person name="Pafco B."/>
            <person name="Schwarz E.M."/>
        </authorList>
    </citation>
    <scope>NUCLEOTIDE SEQUENCE [LARGE SCALE GENOMIC DNA]</scope>
    <source>
        <strain evidence="1 2">Aroian</strain>
        <tissue evidence="1">Whole animal</tissue>
    </source>
</reference>
<name>A0ABR1C7S5_NECAM</name>